<keyword evidence="3" id="KW-1185">Reference proteome</keyword>
<dbReference type="Proteomes" id="UP000198582">
    <property type="component" value="Unassembled WGS sequence"/>
</dbReference>
<organism evidence="2 3">
    <name type="scientific">Amycolatopsis saalfeldensis</name>
    <dbReference type="NCBI Taxonomy" id="394193"/>
    <lineage>
        <taxon>Bacteria</taxon>
        <taxon>Bacillati</taxon>
        <taxon>Actinomycetota</taxon>
        <taxon>Actinomycetes</taxon>
        <taxon>Pseudonocardiales</taxon>
        <taxon>Pseudonocardiaceae</taxon>
        <taxon>Amycolatopsis</taxon>
    </lineage>
</organism>
<name>A0A1H8SYI2_9PSEU</name>
<dbReference type="AlphaFoldDB" id="A0A1H8SYI2"/>
<dbReference type="RefSeq" id="WP_143086134.1">
    <property type="nucleotide sequence ID" value="NZ_FOEF01000002.1"/>
</dbReference>
<evidence type="ECO:0000313" key="3">
    <source>
        <dbReference type="Proteomes" id="UP000198582"/>
    </source>
</evidence>
<dbReference type="EMBL" id="FOEF01000002">
    <property type="protein sequence ID" value="SEO83830.1"/>
    <property type="molecule type" value="Genomic_DNA"/>
</dbReference>
<proteinExistence type="predicted"/>
<feature type="region of interest" description="Disordered" evidence="1">
    <location>
        <begin position="1"/>
        <end position="21"/>
    </location>
</feature>
<reference evidence="3" key="1">
    <citation type="submission" date="2016-10" db="EMBL/GenBank/DDBJ databases">
        <authorList>
            <person name="Varghese N."/>
            <person name="Submissions S."/>
        </authorList>
    </citation>
    <scope>NUCLEOTIDE SEQUENCE [LARGE SCALE GENOMIC DNA]</scope>
    <source>
        <strain evidence="3">DSM 44993</strain>
    </source>
</reference>
<gene>
    <name evidence="2" type="ORF">SAMN04489732_102344</name>
</gene>
<evidence type="ECO:0000256" key="1">
    <source>
        <dbReference type="SAM" id="MobiDB-lite"/>
    </source>
</evidence>
<accession>A0A1H8SYI2</accession>
<sequence length="150" mass="17083">MGATGWSRWRQKRRRTPDETAERAEIRALWHLAKQVPTRKLLRDPETGRYIGVDRHHSMLEVLVSDLDFTDPRTDDVPDAVVTAYHLGSAWRPMPPPIMRMHTPLNDTGTSRTWREAGDLLDFNDHTGAMNTSAAELADLHAQLNRALHA</sequence>
<protein>
    <submittedName>
        <fullName evidence="2">Uncharacterized protein</fullName>
    </submittedName>
</protein>
<evidence type="ECO:0000313" key="2">
    <source>
        <dbReference type="EMBL" id="SEO83830.1"/>
    </source>
</evidence>
<dbReference type="STRING" id="394193.SAMN04489732_102344"/>